<dbReference type="PROSITE" id="PS00139">
    <property type="entry name" value="THIOL_PROTEASE_CYS"/>
    <property type="match status" value="1"/>
</dbReference>
<evidence type="ECO:0000256" key="11">
    <source>
        <dbReference type="ARBA" id="ARBA00022807"/>
    </source>
</evidence>
<keyword evidence="10" id="KW-0378">Hydrolase</keyword>
<keyword evidence="6" id="KW-0813">Transport</keyword>
<gene>
    <name evidence="19" type="ORF">GPM918_LOCUS11234</name>
    <name evidence="18" type="ORF">OVA965_LOCUS5108</name>
    <name evidence="21" type="ORF">SRO942_LOCUS11233</name>
    <name evidence="20" type="ORF">TMI583_LOCUS5106</name>
</gene>
<dbReference type="SUPFAM" id="SSF54001">
    <property type="entry name" value="Cysteine proteinases"/>
    <property type="match status" value="1"/>
</dbReference>
<evidence type="ECO:0000256" key="6">
    <source>
        <dbReference type="ARBA" id="ARBA00022448"/>
    </source>
</evidence>
<keyword evidence="11" id="KW-0788">Thiol protease</keyword>
<comment type="similarity">
    <text evidence="4">Belongs to the peptidase C1 family.</text>
</comment>
<dbReference type="Pfam" id="PF04800">
    <property type="entry name" value="NDUS4"/>
    <property type="match status" value="1"/>
</dbReference>
<dbReference type="EMBL" id="CAJNOQ010002307">
    <property type="protein sequence ID" value="CAF0950851.1"/>
    <property type="molecule type" value="Genomic_DNA"/>
</dbReference>
<dbReference type="CDD" id="cd02248">
    <property type="entry name" value="Peptidase_C1A"/>
    <property type="match status" value="1"/>
</dbReference>
<keyword evidence="7" id="KW-0679">Respiratory chain</keyword>
<dbReference type="GO" id="GO:0022900">
    <property type="term" value="P:electron transport chain"/>
    <property type="evidence" value="ECO:0007669"/>
    <property type="project" value="InterPro"/>
</dbReference>
<evidence type="ECO:0000256" key="10">
    <source>
        <dbReference type="ARBA" id="ARBA00022801"/>
    </source>
</evidence>
<evidence type="ECO:0000256" key="5">
    <source>
        <dbReference type="ARBA" id="ARBA00015796"/>
    </source>
</evidence>
<evidence type="ECO:0000256" key="13">
    <source>
        <dbReference type="ARBA" id="ARBA00022982"/>
    </source>
</evidence>
<dbReference type="Proteomes" id="UP000682733">
    <property type="component" value="Unassembled WGS sequence"/>
</dbReference>
<evidence type="ECO:0000256" key="14">
    <source>
        <dbReference type="ARBA" id="ARBA00023128"/>
    </source>
</evidence>
<dbReference type="InterPro" id="IPR038532">
    <property type="entry name" value="NDUFS4-like_sf"/>
</dbReference>
<dbReference type="Gene3D" id="3.30.160.190">
    <property type="entry name" value="atu1810 like domain"/>
    <property type="match status" value="1"/>
</dbReference>
<dbReference type="InterPro" id="IPR038765">
    <property type="entry name" value="Papain-like_cys_pep_sf"/>
</dbReference>
<name>A0A814D189_9BILA</name>
<dbReference type="InterPro" id="IPR000668">
    <property type="entry name" value="Peptidase_C1A_C"/>
</dbReference>
<evidence type="ECO:0000256" key="16">
    <source>
        <dbReference type="ARBA" id="ARBA00023157"/>
    </source>
</evidence>
<evidence type="ECO:0000313" key="20">
    <source>
        <dbReference type="EMBL" id="CAF3594028.1"/>
    </source>
</evidence>
<keyword evidence="12" id="KW-0809">Transit peptide</keyword>
<evidence type="ECO:0000313" key="21">
    <source>
        <dbReference type="EMBL" id="CAF3726537.1"/>
    </source>
</evidence>
<sequence length="458" mass="51477">MNSLFKSISSPRSALFTIQKRTLFDVQNVWGRTTVDTQKPEISGSLTEMPRQNEAVAPLSGVPASILKERRCRIFVPARNAMQSGTNNTKKWKIEWNSQERWENPLMGWASSADPHSSLMVDFSSREDAIVYCERMGYKYEIVEPPPLSDSYLQILFNDDMLFEANKFADMTEEEFEQKILMKPQPPPIHSQSRYIHISDEIKQQLPDDFDWRTKNAVTPVKDQGTVGTCWAFSTVQNIESQWFLRNNGSMLTNLSVEQIVDCDGTQKSDTLQADCGVYGGWPFLAFQYLIAQGGIADEASYSYCAGIKSPCEPCNAPGYNKSLCGPPIPFCYLKDSCESKLDLAKFVPGLKIVDWKAIEEDEESIAAALITYGPLSVALNGLMLQFYHKGIFNPLMCNPKNLDHAVLLVGFGIEGKKPYWIVKNSWGVNWGEQGYFRILRGKGVCGINTQVTTAVLE</sequence>
<dbReference type="Pfam" id="PF00112">
    <property type="entry name" value="Peptidase_C1"/>
    <property type="match status" value="1"/>
</dbReference>
<proteinExistence type="inferred from homology"/>
<keyword evidence="16" id="KW-1015">Disulfide bond</keyword>
<dbReference type="PROSITE" id="PS00640">
    <property type="entry name" value="THIOL_PROTEASE_ASN"/>
    <property type="match status" value="1"/>
</dbReference>
<accession>A0A814D189</accession>
<evidence type="ECO:0000256" key="3">
    <source>
        <dbReference type="ARBA" id="ARBA00005882"/>
    </source>
</evidence>
<dbReference type="Proteomes" id="UP000663829">
    <property type="component" value="Unassembled WGS sequence"/>
</dbReference>
<dbReference type="EMBL" id="CAJNOK010001405">
    <property type="protein sequence ID" value="CAF0810235.1"/>
    <property type="molecule type" value="Genomic_DNA"/>
</dbReference>
<organism evidence="19 22">
    <name type="scientific">Didymodactylos carnosus</name>
    <dbReference type="NCBI Taxonomy" id="1234261"/>
    <lineage>
        <taxon>Eukaryota</taxon>
        <taxon>Metazoa</taxon>
        <taxon>Spiralia</taxon>
        <taxon>Gnathifera</taxon>
        <taxon>Rotifera</taxon>
        <taxon>Eurotatoria</taxon>
        <taxon>Bdelloidea</taxon>
        <taxon>Philodinida</taxon>
        <taxon>Philodinidae</taxon>
        <taxon>Didymodactylos</taxon>
    </lineage>
</organism>
<dbReference type="InterPro" id="IPR013128">
    <property type="entry name" value="Peptidase_C1A"/>
</dbReference>
<evidence type="ECO:0000256" key="15">
    <source>
        <dbReference type="ARBA" id="ARBA00023136"/>
    </source>
</evidence>
<dbReference type="OrthoDB" id="3089at2759"/>
<dbReference type="EMBL" id="CAJOBA010001405">
    <property type="protein sequence ID" value="CAF3594028.1"/>
    <property type="molecule type" value="Genomic_DNA"/>
</dbReference>
<keyword evidence="22" id="KW-1185">Reference proteome</keyword>
<dbReference type="PROSITE" id="PS00639">
    <property type="entry name" value="THIOL_PROTEASE_HIS"/>
    <property type="match status" value="1"/>
</dbReference>
<keyword evidence="15" id="KW-0472">Membrane</keyword>
<keyword evidence="14" id="KW-0496">Mitochondrion</keyword>
<evidence type="ECO:0000256" key="2">
    <source>
        <dbReference type="ARBA" id="ARBA00004273"/>
    </source>
</evidence>
<dbReference type="InterPro" id="IPR025660">
    <property type="entry name" value="Pept_his_AS"/>
</dbReference>
<dbReference type="InterPro" id="IPR006885">
    <property type="entry name" value="NADH_UbQ_FeS_4_mit-like"/>
</dbReference>
<keyword evidence="13" id="KW-0249">Electron transport</keyword>
<evidence type="ECO:0000313" key="22">
    <source>
        <dbReference type="Proteomes" id="UP000663829"/>
    </source>
</evidence>
<comment type="similarity">
    <text evidence="3">Belongs to the complex I NDUFS4 subunit family.</text>
</comment>
<dbReference type="PANTHER" id="PTHR12411">
    <property type="entry name" value="CYSTEINE PROTEASE FAMILY C1-RELATED"/>
    <property type="match status" value="1"/>
</dbReference>
<dbReference type="EMBL" id="CAJOBC010002306">
    <property type="protein sequence ID" value="CAF3726537.1"/>
    <property type="molecule type" value="Genomic_DNA"/>
</dbReference>
<dbReference type="InterPro" id="IPR039417">
    <property type="entry name" value="Peptidase_C1A_papain-like"/>
</dbReference>
<keyword evidence="8" id="KW-0645">Protease</keyword>
<dbReference type="InterPro" id="IPR025661">
    <property type="entry name" value="Pept_asp_AS"/>
</dbReference>
<evidence type="ECO:0000256" key="8">
    <source>
        <dbReference type="ARBA" id="ARBA00022670"/>
    </source>
</evidence>
<comment type="caution">
    <text evidence="19">The sequence shown here is derived from an EMBL/GenBank/DDBJ whole genome shotgun (WGS) entry which is preliminary data.</text>
</comment>
<dbReference type="SMART" id="SM00645">
    <property type="entry name" value="Pept_C1"/>
    <property type="match status" value="1"/>
</dbReference>
<dbReference type="GO" id="GO:0008234">
    <property type="term" value="F:cysteine-type peptidase activity"/>
    <property type="evidence" value="ECO:0007669"/>
    <property type="project" value="UniProtKB-KW"/>
</dbReference>
<comment type="function">
    <text evidence="1">Accessory subunit of the mitochondrial membrane respiratory chain NADH dehydrogenase (Complex I), that is believed not to be involved in catalysis. Complex I functions in the transfer of electrons from NADH to the respiratory chain. The immediate electron acceptor for the enzyme is believed to be ubiquinone.</text>
</comment>
<dbReference type="GO" id="GO:0005743">
    <property type="term" value="C:mitochondrial inner membrane"/>
    <property type="evidence" value="ECO:0007669"/>
    <property type="project" value="UniProtKB-SubCell"/>
</dbReference>
<keyword evidence="9" id="KW-0999">Mitochondrion inner membrane</keyword>
<evidence type="ECO:0000256" key="7">
    <source>
        <dbReference type="ARBA" id="ARBA00022660"/>
    </source>
</evidence>
<dbReference type="PRINTS" id="PR00705">
    <property type="entry name" value="PAPAIN"/>
</dbReference>
<dbReference type="GO" id="GO:0006508">
    <property type="term" value="P:proteolysis"/>
    <property type="evidence" value="ECO:0007669"/>
    <property type="project" value="UniProtKB-KW"/>
</dbReference>
<evidence type="ECO:0000256" key="12">
    <source>
        <dbReference type="ARBA" id="ARBA00022946"/>
    </source>
</evidence>
<evidence type="ECO:0000259" key="17">
    <source>
        <dbReference type="SMART" id="SM00645"/>
    </source>
</evidence>
<evidence type="ECO:0000256" key="4">
    <source>
        <dbReference type="ARBA" id="ARBA00008455"/>
    </source>
</evidence>
<feature type="domain" description="Peptidase C1A papain C-terminal" evidence="17">
    <location>
        <begin position="206"/>
        <end position="456"/>
    </location>
</feature>
<dbReference type="Proteomes" id="UP000677228">
    <property type="component" value="Unassembled WGS sequence"/>
</dbReference>
<evidence type="ECO:0000256" key="1">
    <source>
        <dbReference type="ARBA" id="ARBA00003195"/>
    </source>
</evidence>
<evidence type="ECO:0000256" key="9">
    <source>
        <dbReference type="ARBA" id="ARBA00022792"/>
    </source>
</evidence>
<dbReference type="Gene3D" id="3.90.70.10">
    <property type="entry name" value="Cysteine proteinases"/>
    <property type="match status" value="1"/>
</dbReference>
<evidence type="ECO:0000313" key="18">
    <source>
        <dbReference type="EMBL" id="CAF0810235.1"/>
    </source>
</evidence>
<protein>
    <recommendedName>
        <fullName evidence="5">NADH dehydrogenase [ubiquinone] iron-sulfur protein 4, mitochondrial</fullName>
    </recommendedName>
</protein>
<dbReference type="Proteomes" id="UP000681722">
    <property type="component" value="Unassembled WGS sequence"/>
</dbReference>
<comment type="subcellular location">
    <subcellularLocation>
        <location evidence="2">Mitochondrion inner membrane</location>
    </subcellularLocation>
</comment>
<dbReference type="AlphaFoldDB" id="A0A814D189"/>
<dbReference type="InterPro" id="IPR000169">
    <property type="entry name" value="Pept_cys_AS"/>
</dbReference>
<reference evidence="19" key="1">
    <citation type="submission" date="2021-02" db="EMBL/GenBank/DDBJ databases">
        <authorList>
            <person name="Nowell W R."/>
        </authorList>
    </citation>
    <scope>NUCLEOTIDE SEQUENCE</scope>
</reference>
<dbReference type="FunFam" id="3.30.160.190:FF:000001">
    <property type="entry name" value="NADH-ubiquinone oxidoreductase 21 kDa subunit mitochondrial"/>
    <property type="match status" value="1"/>
</dbReference>
<evidence type="ECO:0000313" key="19">
    <source>
        <dbReference type="EMBL" id="CAF0950851.1"/>
    </source>
</evidence>